<comment type="caution">
    <text evidence="3">The sequence shown here is derived from an EMBL/GenBank/DDBJ whole genome shotgun (WGS) entry which is preliminary data.</text>
</comment>
<dbReference type="EMBL" id="CAUYUJ010008569">
    <property type="protein sequence ID" value="CAK0824347.1"/>
    <property type="molecule type" value="Genomic_DNA"/>
</dbReference>
<proteinExistence type="predicted"/>
<dbReference type="SUPFAM" id="SSF48452">
    <property type="entry name" value="TPR-like"/>
    <property type="match status" value="1"/>
</dbReference>
<accession>A0ABN9RY64</accession>
<sequence length="301" mass="32896">MAHTSSRARCFLLFSALCPLLRPGLLSFVFHAFVGGRRAPQHRCESRLRECPVGYSGTRERDMNTARSGNGDNHANQLYPNNPELKTGKGRAFVKPPLAAASNDNRANRLNPNNPEFKTGKGRASVKPPPAAASNDNRANQLNPNNPECKAGKGRAFVKPPSAAASNDNRANKLNPNNPNFQMGKGRAVVKCSPTAASNDNRANQRNPNNPECFRSKGMDVPPKSLLPIISQSIARKKRAEGVFENVANRLAPRDRVSASAVQDFSLCLRKFCGGDSKIRLKGSRLKRVAIKGSDFDYQRH</sequence>
<keyword evidence="2" id="KW-0732">Signal</keyword>
<evidence type="ECO:0000256" key="1">
    <source>
        <dbReference type="SAM" id="MobiDB-lite"/>
    </source>
</evidence>
<feature type="signal peptide" evidence="2">
    <location>
        <begin position="1"/>
        <end position="27"/>
    </location>
</feature>
<feature type="compositionally biased region" description="Polar residues" evidence="1">
    <location>
        <begin position="66"/>
        <end position="80"/>
    </location>
</feature>
<feature type="compositionally biased region" description="Low complexity" evidence="1">
    <location>
        <begin position="103"/>
        <end position="115"/>
    </location>
</feature>
<feature type="chain" id="PRO_5045512101" evidence="2">
    <location>
        <begin position="28"/>
        <end position="301"/>
    </location>
</feature>
<evidence type="ECO:0000313" key="4">
    <source>
        <dbReference type="Proteomes" id="UP001189429"/>
    </source>
</evidence>
<reference evidence="3" key="1">
    <citation type="submission" date="2023-10" db="EMBL/GenBank/DDBJ databases">
        <authorList>
            <person name="Chen Y."/>
            <person name="Shah S."/>
            <person name="Dougan E. K."/>
            <person name="Thang M."/>
            <person name="Chan C."/>
        </authorList>
    </citation>
    <scope>NUCLEOTIDE SEQUENCE [LARGE SCALE GENOMIC DNA]</scope>
</reference>
<evidence type="ECO:0000256" key="2">
    <source>
        <dbReference type="SAM" id="SignalP"/>
    </source>
</evidence>
<feature type="compositionally biased region" description="Low complexity" evidence="1">
    <location>
        <begin position="199"/>
        <end position="211"/>
    </location>
</feature>
<gene>
    <name evidence="3" type="ORF">PCOR1329_LOCUS24776</name>
</gene>
<dbReference type="Proteomes" id="UP001189429">
    <property type="component" value="Unassembled WGS sequence"/>
</dbReference>
<feature type="compositionally biased region" description="Low complexity" evidence="1">
    <location>
        <begin position="167"/>
        <end position="180"/>
    </location>
</feature>
<feature type="region of interest" description="Disordered" evidence="1">
    <location>
        <begin position="66"/>
        <end position="218"/>
    </location>
</feature>
<protein>
    <submittedName>
        <fullName evidence="3">Uncharacterized protein</fullName>
    </submittedName>
</protein>
<evidence type="ECO:0000313" key="3">
    <source>
        <dbReference type="EMBL" id="CAK0824347.1"/>
    </source>
</evidence>
<dbReference type="InterPro" id="IPR011990">
    <property type="entry name" value="TPR-like_helical_dom_sf"/>
</dbReference>
<organism evidence="3 4">
    <name type="scientific">Prorocentrum cordatum</name>
    <dbReference type="NCBI Taxonomy" id="2364126"/>
    <lineage>
        <taxon>Eukaryota</taxon>
        <taxon>Sar</taxon>
        <taxon>Alveolata</taxon>
        <taxon>Dinophyceae</taxon>
        <taxon>Prorocentrales</taxon>
        <taxon>Prorocentraceae</taxon>
        <taxon>Prorocentrum</taxon>
    </lineage>
</organism>
<keyword evidence="4" id="KW-1185">Reference proteome</keyword>
<name>A0ABN9RY64_9DINO</name>
<feature type="compositionally biased region" description="Polar residues" evidence="1">
    <location>
        <begin position="134"/>
        <end position="146"/>
    </location>
</feature>